<protein>
    <recommendedName>
        <fullName evidence="4">META domain-containing protein</fullName>
    </recommendedName>
</protein>
<evidence type="ECO:0000313" key="2">
    <source>
        <dbReference type="EMBL" id="MFC4015424.1"/>
    </source>
</evidence>
<feature type="signal peptide" evidence="1">
    <location>
        <begin position="1"/>
        <end position="19"/>
    </location>
</feature>
<keyword evidence="3" id="KW-1185">Reference proteome</keyword>
<gene>
    <name evidence="2" type="ORF">ACFOY2_49995</name>
</gene>
<organism evidence="2 3">
    <name type="scientific">Nonomuraea purpurea</name>
    <dbReference type="NCBI Taxonomy" id="1849276"/>
    <lineage>
        <taxon>Bacteria</taxon>
        <taxon>Bacillati</taxon>
        <taxon>Actinomycetota</taxon>
        <taxon>Actinomycetes</taxon>
        <taxon>Streptosporangiales</taxon>
        <taxon>Streptosporangiaceae</taxon>
        <taxon>Nonomuraea</taxon>
    </lineage>
</organism>
<evidence type="ECO:0008006" key="4">
    <source>
        <dbReference type="Google" id="ProtNLM"/>
    </source>
</evidence>
<dbReference type="Proteomes" id="UP001595851">
    <property type="component" value="Unassembled WGS sequence"/>
</dbReference>
<proteinExistence type="predicted"/>
<dbReference type="RefSeq" id="WP_379535238.1">
    <property type="nucleotide sequence ID" value="NZ_JBHSBI010000044.1"/>
</dbReference>
<sequence>MIRPAVTALAALAPSTANAAAAPSTAFRMSSYGDTLVSGNVVWHNRTVQIGARISAPSGCARVRYTFSGDGVLLPSNETRQACDGSKGHGFDKTINRVGGVQSVIAVLDMWRDKRWVPTKRIQCERTGCYSTSPVSG</sequence>
<reference evidence="3" key="1">
    <citation type="journal article" date="2019" name="Int. J. Syst. Evol. Microbiol.">
        <title>The Global Catalogue of Microorganisms (GCM) 10K type strain sequencing project: providing services to taxonomists for standard genome sequencing and annotation.</title>
        <authorList>
            <consortium name="The Broad Institute Genomics Platform"/>
            <consortium name="The Broad Institute Genome Sequencing Center for Infectious Disease"/>
            <person name="Wu L."/>
            <person name="Ma J."/>
        </authorList>
    </citation>
    <scope>NUCLEOTIDE SEQUENCE [LARGE SCALE GENOMIC DNA]</scope>
    <source>
        <strain evidence="3">TBRC 1276</strain>
    </source>
</reference>
<name>A0ABV8GR39_9ACTN</name>
<evidence type="ECO:0000256" key="1">
    <source>
        <dbReference type="SAM" id="SignalP"/>
    </source>
</evidence>
<accession>A0ABV8GR39</accession>
<evidence type="ECO:0000313" key="3">
    <source>
        <dbReference type="Proteomes" id="UP001595851"/>
    </source>
</evidence>
<keyword evidence="1" id="KW-0732">Signal</keyword>
<comment type="caution">
    <text evidence="2">The sequence shown here is derived from an EMBL/GenBank/DDBJ whole genome shotgun (WGS) entry which is preliminary data.</text>
</comment>
<dbReference type="EMBL" id="JBHSBI010000044">
    <property type="protein sequence ID" value="MFC4015424.1"/>
    <property type="molecule type" value="Genomic_DNA"/>
</dbReference>
<feature type="chain" id="PRO_5045062219" description="META domain-containing protein" evidence="1">
    <location>
        <begin position="20"/>
        <end position="137"/>
    </location>
</feature>